<dbReference type="OrthoDB" id="1450000at2"/>
<proteinExistence type="predicted"/>
<accession>A0A162ZX87</accession>
<dbReference type="RefSeq" id="WP_066314931.1">
    <property type="nucleotide sequence ID" value="NZ_LQRT01000018.1"/>
</dbReference>
<keyword evidence="3" id="KW-1185">Reference proteome</keyword>
<feature type="transmembrane region" description="Helical" evidence="1">
    <location>
        <begin position="73"/>
        <end position="91"/>
    </location>
</feature>
<keyword evidence="1" id="KW-0812">Transmembrane</keyword>
<evidence type="ECO:0000313" key="2">
    <source>
        <dbReference type="EMBL" id="KZS40105.1"/>
    </source>
</evidence>
<feature type="transmembrane region" description="Helical" evidence="1">
    <location>
        <begin position="12"/>
        <end position="31"/>
    </location>
</feature>
<gene>
    <name evidence="2" type="ORF">AWE51_25420</name>
</gene>
<organism evidence="2 3">
    <name type="scientific">Aquimarina aggregata</name>
    <dbReference type="NCBI Taxonomy" id="1642818"/>
    <lineage>
        <taxon>Bacteria</taxon>
        <taxon>Pseudomonadati</taxon>
        <taxon>Bacteroidota</taxon>
        <taxon>Flavobacteriia</taxon>
        <taxon>Flavobacteriales</taxon>
        <taxon>Flavobacteriaceae</taxon>
        <taxon>Aquimarina</taxon>
    </lineage>
</organism>
<dbReference type="AlphaFoldDB" id="A0A162ZX87"/>
<feature type="transmembrane region" description="Helical" evidence="1">
    <location>
        <begin position="43"/>
        <end position="61"/>
    </location>
</feature>
<dbReference type="EMBL" id="LQRT01000018">
    <property type="protein sequence ID" value="KZS40105.1"/>
    <property type="molecule type" value="Genomic_DNA"/>
</dbReference>
<evidence type="ECO:0000313" key="3">
    <source>
        <dbReference type="Proteomes" id="UP000076715"/>
    </source>
</evidence>
<dbReference type="Proteomes" id="UP000076715">
    <property type="component" value="Unassembled WGS sequence"/>
</dbReference>
<sequence length="206" mass="23449">MKSIFGKIFKNPTVFSILGIIVILIGLPIGINGLTLNGGGSLGGAIILFGILVVLLIVILDRVLVNRVNAKKLNGIEIALLIVGIAIFSFSEREIIIDLRDKKTNYFILLENDGTLKNSELNYSFPFNRKMELQYNIGIINLIDDNYQRIELESPNNWKSQRMQPWKMNNFKIRFYSNSDLKLRDNQIDSIIKKEIKTVANKVYKS</sequence>
<comment type="caution">
    <text evidence="2">The sequence shown here is derived from an EMBL/GenBank/DDBJ whole genome shotgun (WGS) entry which is preliminary data.</text>
</comment>
<protein>
    <submittedName>
        <fullName evidence="2">Uncharacterized protein</fullName>
    </submittedName>
</protein>
<reference evidence="2 3" key="1">
    <citation type="submission" date="2016-01" db="EMBL/GenBank/DDBJ databases">
        <title>The draft genome sequence of Aquimarina sp. RZW4-3-2.</title>
        <authorList>
            <person name="Wang Y."/>
        </authorList>
    </citation>
    <scope>NUCLEOTIDE SEQUENCE [LARGE SCALE GENOMIC DNA]</scope>
    <source>
        <strain evidence="2 3">RZW4-3-2</strain>
    </source>
</reference>
<evidence type="ECO:0000256" key="1">
    <source>
        <dbReference type="SAM" id="Phobius"/>
    </source>
</evidence>
<keyword evidence="1" id="KW-1133">Transmembrane helix</keyword>
<name>A0A162ZX87_9FLAO</name>
<keyword evidence="1" id="KW-0472">Membrane</keyword>